<name>Q0RY02_RHOJR</name>
<evidence type="ECO:0000256" key="1">
    <source>
        <dbReference type="ARBA" id="ARBA00001946"/>
    </source>
</evidence>
<feature type="binding site" evidence="4">
    <location>
        <position position="78"/>
    </location>
    <ligand>
        <name>substrate</name>
    </ligand>
</feature>
<feature type="binding site" evidence="4">
    <location>
        <position position="132"/>
    </location>
    <ligand>
        <name>substrate</name>
    </ligand>
</feature>
<feature type="binding site" evidence="5">
    <location>
        <position position="158"/>
    </location>
    <ligand>
        <name>Mg(2+)</name>
        <dbReference type="ChEBI" id="CHEBI:18420"/>
    </ligand>
</feature>
<dbReference type="InterPro" id="IPR015813">
    <property type="entry name" value="Pyrv/PenolPyrv_kinase-like_dom"/>
</dbReference>
<keyword evidence="2 5" id="KW-0479">Metal-binding</keyword>
<feature type="domain" description="HpcH/HpaI aldolase/citrate lyase" evidence="6">
    <location>
        <begin position="21"/>
        <end position="190"/>
    </location>
</feature>
<organism evidence="7 8">
    <name type="scientific">Rhodococcus jostii (strain RHA1)</name>
    <dbReference type="NCBI Taxonomy" id="101510"/>
    <lineage>
        <taxon>Bacteria</taxon>
        <taxon>Bacillati</taxon>
        <taxon>Actinomycetota</taxon>
        <taxon>Actinomycetes</taxon>
        <taxon>Mycobacteriales</taxon>
        <taxon>Nocardiaceae</taxon>
        <taxon>Rhodococcus</taxon>
    </lineage>
</organism>
<feature type="binding site" evidence="5">
    <location>
        <position position="132"/>
    </location>
    <ligand>
        <name>Mg(2+)</name>
        <dbReference type="ChEBI" id="CHEBI:18420"/>
    </ligand>
</feature>
<dbReference type="GO" id="GO:0006107">
    <property type="term" value="P:oxaloacetate metabolic process"/>
    <property type="evidence" value="ECO:0007669"/>
    <property type="project" value="TreeGrafter"/>
</dbReference>
<comment type="cofactor">
    <cofactor evidence="1">
        <name>Mg(2+)</name>
        <dbReference type="ChEBI" id="CHEBI:18420"/>
    </cofactor>
</comment>
<evidence type="ECO:0000259" key="6">
    <source>
        <dbReference type="Pfam" id="PF03328"/>
    </source>
</evidence>
<sequence length="282" mass="29618">MTSSPAAPTRPTHPSNPSVARSWLLVPAATSAAVAAADTSTADIVVLDLEDGVRESDKDTARAIARARLQDGHRDWVRINDTTTPHWERDLEALTGLDTLAGVMLAKTESAEQVAATTARLGERIPIVAMIESAAGLEDARGIAHSPATLRLAFGSGDFRRDTGAGDDPVALAYARSRMVVVSRAARVDAPIDGPTHPGPDGDLRSGIAVGATAGMTGKLCLRAAHTDIINTALAPSPTDITLAEEVISRLGEDGAHIEDGSDRPKLERALRTRYLARTFGI</sequence>
<evidence type="ECO:0000256" key="5">
    <source>
        <dbReference type="PIRSR" id="PIRSR015582-2"/>
    </source>
</evidence>
<evidence type="ECO:0000256" key="4">
    <source>
        <dbReference type="PIRSR" id="PIRSR015582-1"/>
    </source>
</evidence>
<evidence type="ECO:0000313" key="8">
    <source>
        <dbReference type="Proteomes" id="UP000008710"/>
    </source>
</evidence>
<dbReference type="SUPFAM" id="SSF51621">
    <property type="entry name" value="Phosphoenolpyruvate/pyruvate domain"/>
    <property type="match status" value="1"/>
</dbReference>
<keyword evidence="7" id="KW-0614">Plasmid</keyword>
<dbReference type="EC" id="4.1.3.34" evidence="7"/>
<dbReference type="InterPro" id="IPR040442">
    <property type="entry name" value="Pyrv_kinase-like_dom_sf"/>
</dbReference>
<dbReference type="PATRIC" id="fig|101510.16.peg.8121"/>
<accession>Q0RY02</accession>
<dbReference type="OrthoDB" id="4322898at2"/>
<evidence type="ECO:0000256" key="2">
    <source>
        <dbReference type="ARBA" id="ARBA00022723"/>
    </source>
</evidence>
<gene>
    <name evidence="7" type="ordered locus">RHA1_ro08790</name>
</gene>
<keyword evidence="7" id="KW-0456">Lyase</keyword>
<dbReference type="PANTHER" id="PTHR32308">
    <property type="entry name" value="LYASE BETA SUBUNIT, PUTATIVE (AFU_ORTHOLOGUE AFUA_4G13030)-RELATED"/>
    <property type="match status" value="1"/>
</dbReference>
<geneLocation type="plasmid" evidence="7 8">
    <name>pRHL1</name>
</geneLocation>
<proteinExistence type="predicted"/>
<dbReference type="InterPro" id="IPR005000">
    <property type="entry name" value="Aldolase/citrate-lyase_domain"/>
</dbReference>
<dbReference type="AlphaFoldDB" id="Q0RY02"/>
<dbReference type="HOGENOM" id="CLU_044864_2_0_11"/>
<dbReference type="GO" id="GO:0008816">
    <property type="term" value="F:citryl-CoA lyase activity"/>
    <property type="evidence" value="ECO:0007669"/>
    <property type="project" value="UniProtKB-EC"/>
</dbReference>
<dbReference type="KEGG" id="rha:RHA1_ro08790"/>
<evidence type="ECO:0000313" key="7">
    <source>
        <dbReference type="EMBL" id="ABG99834.1"/>
    </source>
</evidence>
<dbReference type="GO" id="GO:0000287">
    <property type="term" value="F:magnesium ion binding"/>
    <property type="evidence" value="ECO:0007669"/>
    <property type="project" value="TreeGrafter"/>
</dbReference>
<dbReference type="Pfam" id="PF03328">
    <property type="entry name" value="HpcH_HpaI"/>
    <property type="match status" value="1"/>
</dbReference>
<dbReference type="PIRSF" id="PIRSF015582">
    <property type="entry name" value="Cit_lyase_B"/>
    <property type="match status" value="1"/>
</dbReference>
<dbReference type="RefSeq" id="WP_011599515.1">
    <property type="nucleotide sequence ID" value="NC_008269.1"/>
</dbReference>
<dbReference type="Proteomes" id="UP000008710">
    <property type="component" value="Plasmid pRHL1"/>
</dbReference>
<keyword evidence="3 5" id="KW-0460">Magnesium</keyword>
<dbReference type="PANTHER" id="PTHR32308:SF10">
    <property type="entry name" value="CITRATE LYASE SUBUNIT BETA"/>
    <property type="match status" value="1"/>
</dbReference>
<dbReference type="EMBL" id="CP000432">
    <property type="protein sequence ID" value="ABG99834.1"/>
    <property type="molecule type" value="Genomic_DNA"/>
</dbReference>
<dbReference type="Gene3D" id="3.20.20.60">
    <property type="entry name" value="Phosphoenolpyruvate-binding domains"/>
    <property type="match status" value="1"/>
</dbReference>
<evidence type="ECO:0000256" key="3">
    <source>
        <dbReference type="ARBA" id="ARBA00022842"/>
    </source>
</evidence>
<protein>
    <submittedName>
        <fullName evidence="7">Probable citrate lyase beta subunit</fullName>
        <ecNumber evidence="7">4.1.3.34</ecNumber>
    </submittedName>
</protein>
<dbReference type="InterPro" id="IPR011206">
    <property type="entry name" value="Citrate_lyase_beta/mcl1/mcl2"/>
</dbReference>
<reference evidence="8" key="1">
    <citation type="journal article" date="2006" name="Proc. Natl. Acad. Sci. U.S.A.">
        <title>The complete genome of Rhodococcus sp. RHA1 provides insights into a catabolic powerhouse.</title>
        <authorList>
            <person name="McLeod M.P."/>
            <person name="Warren R.L."/>
            <person name="Hsiao W.W.L."/>
            <person name="Araki N."/>
            <person name="Myhre M."/>
            <person name="Fernandes C."/>
            <person name="Miyazawa D."/>
            <person name="Wong W."/>
            <person name="Lillquist A.L."/>
            <person name="Wang D."/>
            <person name="Dosanjh M."/>
            <person name="Hara H."/>
            <person name="Petrescu A."/>
            <person name="Morin R.D."/>
            <person name="Yang G."/>
            <person name="Stott J.M."/>
            <person name="Schein J.E."/>
            <person name="Shin H."/>
            <person name="Smailus D."/>
            <person name="Siddiqui A.S."/>
            <person name="Marra M.A."/>
            <person name="Jones S.J.M."/>
            <person name="Holt R."/>
            <person name="Brinkman F.S.L."/>
            <person name="Miyauchi K."/>
            <person name="Fukuda M."/>
            <person name="Davies J.E."/>
            <person name="Mohn W.W."/>
            <person name="Eltis L.D."/>
        </authorList>
    </citation>
    <scope>NUCLEOTIDE SEQUENCE [LARGE SCALE GENOMIC DNA]</scope>
    <source>
        <strain evidence="8">RHA1</strain>
    </source>
</reference>